<evidence type="ECO:0000313" key="11">
    <source>
        <dbReference type="Proteomes" id="UP000254000"/>
    </source>
</evidence>
<sequence length="322" mass="34658">MLEVVLTIPFWLELAAALTGGLSGAMSAVRARYDIFGVVCIALTAGLAGGIMRDLLMQNYGIYAFQKPELLLACAGAGVIVFYFGKLATYLDPVVALLDNLSVALWAVISVGKGLSAGLDVVPSIILGTVTAVGGGILRDVFMNREPEAFQAGAMYGSAALIGSTVYALMAQNHVLDQYAPYACVAIVLGLRYASLFFGWKTTPPKDYTDVVTSAVARPVKSVARRVRPPKGKVERERERRRAYERLRWLWRVPGGTSPLPPVEKRGSEAAAQPDAPATPQAAPADAAPSDPSDRIHVDREELRRIMGGEDDEPRDPFEPRS</sequence>
<dbReference type="EMBL" id="PPTS01000005">
    <property type="protein sequence ID" value="RDB64819.1"/>
    <property type="molecule type" value="Genomic_DNA"/>
</dbReference>
<evidence type="ECO:0000256" key="3">
    <source>
        <dbReference type="ARBA" id="ARBA00022475"/>
    </source>
</evidence>
<keyword evidence="5 8" id="KW-1133">Transmembrane helix</keyword>
<dbReference type="PANTHER" id="PTHR30506">
    <property type="entry name" value="INNER MEMBRANE PROTEIN"/>
    <property type="match status" value="1"/>
</dbReference>
<feature type="compositionally biased region" description="Basic and acidic residues" evidence="7">
    <location>
        <begin position="292"/>
        <end position="308"/>
    </location>
</feature>
<proteinExistence type="inferred from homology"/>
<evidence type="ECO:0000256" key="5">
    <source>
        <dbReference type="ARBA" id="ARBA00022989"/>
    </source>
</evidence>
<organism evidence="10 11">
    <name type="scientific">Gordonibacter pamelaeae</name>
    <dbReference type="NCBI Taxonomy" id="471189"/>
    <lineage>
        <taxon>Bacteria</taxon>
        <taxon>Bacillati</taxon>
        <taxon>Actinomycetota</taxon>
        <taxon>Coriobacteriia</taxon>
        <taxon>Eggerthellales</taxon>
        <taxon>Eggerthellaceae</taxon>
        <taxon>Gordonibacter</taxon>
    </lineage>
</organism>
<keyword evidence="4 8" id="KW-0812">Transmembrane</keyword>
<accession>A0A369M1Q7</accession>
<protein>
    <recommendedName>
        <fullName evidence="9">Glycine transporter domain-containing protein</fullName>
    </recommendedName>
</protein>
<dbReference type="RefSeq" id="WP_114568972.1">
    <property type="nucleotide sequence ID" value="NZ_CABMMS010000005.1"/>
</dbReference>
<dbReference type="Pfam" id="PF03458">
    <property type="entry name" value="Gly_transporter"/>
    <property type="match status" value="2"/>
</dbReference>
<dbReference type="GeneID" id="78359788"/>
<dbReference type="InterPro" id="IPR005115">
    <property type="entry name" value="Gly_transporter"/>
</dbReference>
<dbReference type="AlphaFoldDB" id="A0A369M1Q7"/>
<feature type="transmembrane region" description="Helical" evidence="8">
    <location>
        <begin position="68"/>
        <end position="84"/>
    </location>
</feature>
<gene>
    <name evidence="10" type="ORF">C1877_08810</name>
</gene>
<evidence type="ECO:0000256" key="7">
    <source>
        <dbReference type="SAM" id="MobiDB-lite"/>
    </source>
</evidence>
<evidence type="ECO:0000256" key="8">
    <source>
        <dbReference type="SAM" id="Phobius"/>
    </source>
</evidence>
<feature type="transmembrane region" description="Helical" evidence="8">
    <location>
        <begin position="121"/>
        <end position="138"/>
    </location>
</feature>
<comment type="caution">
    <text evidence="10">The sequence shown here is derived from an EMBL/GenBank/DDBJ whole genome shotgun (WGS) entry which is preliminary data.</text>
</comment>
<dbReference type="PANTHER" id="PTHR30506:SF3">
    <property type="entry name" value="UPF0126 INNER MEMBRANE PROTEIN YADS-RELATED"/>
    <property type="match status" value="1"/>
</dbReference>
<feature type="transmembrane region" description="Helical" evidence="8">
    <location>
        <begin position="182"/>
        <end position="200"/>
    </location>
</feature>
<dbReference type="GO" id="GO:0005886">
    <property type="term" value="C:plasma membrane"/>
    <property type="evidence" value="ECO:0007669"/>
    <property type="project" value="UniProtKB-SubCell"/>
</dbReference>
<feature type="compositionally biased region" description="Low complexity" evidence="7">
    <location>
        <begin position="270"/>
        <end position="291"/>
    </location>
</feature>
<comment type="similarity">
    <text evidence="2">Belongs to the UPF0126 family.</text>
</comment>
<evidence type="ECO:0000259" key="9">
    <source>
        <dbReference type="Pfam" id="PF03458"/>
    </source>
</evidence>
<keyword evidence="11" id="KW-1185">Reference proteome</keyword>
<dbReference type="Proteomes" id="UP000254000">
    <property type="component" value="Unassembled WGS sequence"/>
</dbReference>
<feature type="transmembrane region" description="Helical" evidence="8">
    <location>
        <begin position="150"/>
        <end position="170"/>
    </location>
</feature>
<evidence type="ECO:0000256" key="4">
    <source>
        <dbReference type="ARBA" id="ARBA00022692"/>
    </source>
</evidence>
<keyword evidence="3" id="KW-1003">Cell membrane</keyword>
<evidence type="ECO:0000256" key="2">
    <source>
        <dbReference type="ARBA" id="ARBA00008193"/>
    </source>
</evidence>
<evidence type="ECO:0000313" key="10">
    <source>
        <dbReference type="EMBL" id="RDB64819.1"/>
    </source>
</evidence>
<dbReference type="OrthoDB" id="9791874at2"/>
<evidence type="ECO:0000256" key="6">
    <source>
        <dbReference type="ARBA" id="ARBA00023136"/>
    </source>
</evidence>
<feature type="domain" description="Glycine transporter" evidence="9">
    <location>
        <begin position="97"/>
        <end position="171"/>
    </location>
</feature>
<feature type="domain" description="Glycine transporter" evidence="9">
    <location>
        <begin position="11"/>
        <end position="84"/>
    </location>
</feature>
<evidence type="ECO:0000256" key="1">
    <source>
        <dbReference type="ARBA" id="ARBA00004651"/>
    </source>
</evidence>
<name>A0A369M1Q7_9ACTN</name>
<reference evidence="10 11" key="1">
    <citation type="journal article" date="2018" name="Elife">
        <title>Discovery and characterization of a prevalent human gut bacterial enzyme sufficient for the inactivation of a family of plant toxins.</title>
        <authorList>
            <person name="Koppel N."/>
            <person name="Bisanz J.E."/>
            <person name="Pandelia M.E."/>
            <person name="Turnbaugh P.J."/>
            <person name="Balskus E.P."/>
        </authorList>
    </citation>
    <scope>NUCLEOTIDE SEQUENCE [LARGE SCALE GENOMIC DNA]</scope>
    <source>
        <strain evidence="10 11">3C</strain>
    </source>
</reference>
<feature type="region of interest" description="Disordered" evidence="7">
    <location>
        <begin position="258"/>
        <end position="322"/>
    </location>
</feature>
<feature type="transmembrane region" description="Helical" evidence="8">
    <location>
        <begin position="33"/>
        <end position="56"/>
    </location>
</feature>
<comment type="subcellular location">
    <subcellularLocation>
        <location evidence="1">Cell membrane</location>
        <topology evidence="1">Multi-pass membrane protein</topology>
    </subcellularLocation>
</comment>
<keyword evidence="6 8" id="KW-0472">Membrane</keyword>